<reference evidence="2 3" key="1">
    <citation type="journal article" date="2016" name="Nat. Commun.">
        <title>Thousands of microbial genomes shed light on interconnected biogeochemical processes in an aquifer system.</title>
        <authorList>
            <person name="Anantharaman K."/>
            <person name="Brown C.T."/>
            <person name="Hug L.A."/>
            <person name="Sharon I."/>
            <person name="Castelle C.J."/>
            <person name="Probst A.J."/>
            <person name="Thomas B.C."/>
            <person name="Singh A."/>
            <person name="Wilkins M.J."/>
            <person name="Karaoz U."/>
            <person name="Brodie E.L."/>
            <person name="Williams K.H."/>
            <person name="Hubbard S.S."/>
            <person name="Banfield J.F."/>
        </authorList>
    </citation>
    <scope>NUCLEOTIDE SEQUENCE [LARGE SCALE GENOMIC DNA]</scope>
</reference>
<accession>A0A1G2IE47</accession>
<dbReference type="PANTHER" id="PTHR33495">
    <property type="entry name" value="ANTI-SIGMA FACTOR ANTAGONIST TM_1081-RELATED-RELATED"/>
    <property type="match status" value="1"/>
</dbReference>
<dbReference type="GO" id="GO:0043856">
    <property type="term" value="F:anti-sigma factor antagonist activity"/>
    <property type="evidence" value="ECO:0007669"/>
    <property type="project" value="TreeGrafter"/>
</dbReference>
<dbReference type="Pfam" id="PF01740">
    <property type="entry name" value="STAS"/>
    <property type="match status" value="1"/>
</dbReference>
<evidence type="ECO:0000259" key="1">
    <source>
        <dbReference type="PROSITE" id="PS50801"/>
    </source>
</evidence>
<proteinExistence type="predicted"/>
<name>A0A1G2IE47_9BACT</name>
<dbReference type="SUPFAM" id="SSF52091">
    <property type="entry name" value="SpoIIaa-like"/>
    <property type="match status" value="1"/>
</dbReference>
<evidence type="ECO:0000313" key="2">
    <source>
        <dbReference type="EMBL" id="OGZ72438.1"/>
    </source>
</evidence>
<feature type="domain" description="STAS" evidence="1">
    <location>
        <begin position="1"/>
        <end position="84"/>
    </location>
</feature>
<protein>
    <recommendedName>
        <fullName evidence="1">STAS domain-containing protein</fullName>
    </recommendedName>
</protein>
<dbReference type="AlphaFoldDB" id="A0A1G2IE47"/>
<evidence type="ECO:0000313" key="3">
    <source>
        <dbReference type="Proteomes" id="UP000176774"/>
    </source>
</evidence>
<dbReference type="InterPro" id="IPR036513">
    <property type="entry name" value="STAS_dom_sf"/>
</dbReference>
<dbReference type="Proteomes" id="UP000176774">
    <property type="component" value="Unassembled WGS sequence"/>
</dbReference>
<dbReference type="STRING" id="1802214.A2908_03200"/>
<dbReference type="Gene3D" id="3.30.750.24">
    <property type="entry name" value="STAS domain"/>
    <property type="match status" value="1"/>
</dbReference>
<sequence>MGQKLFWLVDVLHHYKIILSFKGIDYLSSAALGKFITLQKMIQAANGKLVLCEIIPEVFENFEITRLDCFFKITKSEADALASF</sequence>
<comment type="caution">
    <text evidence="2">The sequence shown here is derived from an EMBL/GenBank/DDBJ whole genome shotgun (WGS) entry which is preliminary data.</text>
</comment>
<dbReference type="CDD" id="cd07043">
    <property type="entry name" value="STAS_anti-anti-sigma_factors"/>
    <property type="match status" value="1"/>
</dbReference>
<gene>
    <name evidence="2" type="ORF">A2908_03200</name>
</gene>
<dbReference type="EMBL" id="MHPA01000027">
    <property type="protein sequence ID" value="OGZ72438.1"/>
    <property type="molecule type" value="Genomic_DNA"/>
</dbReference>
<dbReference type="PROSITE" id="PS50801">
    <property type="entry name" value="STAS"/>
    <property type="match status" value="1"/>
</dbReference>
<dbReference type="InterPro" id="IPR002645">
    <property type="entry name" value="STAS_dom"/>
</dbReference>
<organism evidence="2 3">
    <name type="scientific">Candidatus Staskawiczbacteria bacterium RIFCSPLOWO2_01_FULL_38_12b</name>
    <dbReference type="NCBI Taxonomy" id="1802214"/>
    <lineage>
        <taxon>Bacteria</taxon>
        <taxon>Candidatus Staskawicziibacteriota</taxon>
    </lineage>
</organism>